<evidence type="ECO:0000256" key="2">
    <source>
        <dbReference type="ARBA" id="ARBA00022737"/>
    </source>
</evidence>
<dbReference type="EMBL" id="MU154609">
    <property type="protein sequence ID" value="KAF9491992.1"/>
    <property type="molecule type" value="Genomic_DNA"/>
</dbReference>
<dbReference type="SUPFAM" id="SSF50978">
    <property type="entry name" value="WD40 repeat-like"/>
    <property type="match status" value="1"/>
</dbReference>
<dbReference type="InterPro" id="IPR036322">
    <property type="entry name" value="WD40_repeat_dom_sf"/>
</dbReference>
<dbReference type="PROSITE" id="PS50294">
    <property type="entry name" value="WD_REPEATS_REGION"/>
    <property type="match status" value="1"/>
</dbReference>
<dbReference type="PROSITE" id="PS00678">
    <property type="entry name" value="WD_REPEATS_1"/>
    <property type="match status" value="1"/>
</dbReference>
<dbReference type="OrthoDB" id="3238562at2759"/>
<organism evidence="4 5">
    <name type="scientific">Pleurotus eryngii</name>
    <name type="common">Boletus of the steppes</name>
    <dbReference type="NCBI Taxonomy" id="5323"/>
    <lineage>
        <taxon>Eukaryota</taxon>
        <taxon>Fungi</taxon>
        <taxon>Dikarya</taxon>
        <taxon>Basidiomycota</taxon>
        <taxon>Agaricomycotina</taxon>
        <taxon>Agaricomycetes</taxon>
        <taxon>Agaricomycetidae</taxon>
        <taxon>Agaricales</taxon>
        <taxon>Pleurotineae</taxon>
        <taxon>Pleurotaceae</taxon>
        <taxon>Pleurotus</taxon>
    </lineage>
</organism>
<protein>
    <submittedName>
        <fullName evidence="4">Uncharacterized protein</fullName>
    </submittedName>
</protein>
<keyword evidence="5" id="KW-1185">Reference proteome</keyword>
<evidence type="ECO:0000313" key="5">
    <source>
        <dbReference type="Proteomes" id="UP000807025"/>
    </source>
</evidence>
<dbReference type="Gene3D" id="2.130.10.10">
    <property type="entry name" value="YVTN repeat-like/Quinoprotein amine dehydrogenase"/>
    <property type="match status" value="1"/>
</dbReference>
<comment type="caution">
    <text evidence="4">The sequence shown here is derived from an EMBL/GenBank/DDBJ whole genome shotgun (WGS) entry which is preliminary data.</text>
</comment>
<proteinExistence type="predicted"/>
<name>A0A9P6D5L0_PLEER</name>
<dbReference type="SMART" id="SM00320">
    <property type="entry name" value="WD40"/>
    <property type="match status" value="1"/>
</dbReference>
<dbReference type="InterPro" id="IPR019775">
    <property type="entry name" value="WD40_repeat_CS"/>
</dbReference>
<accession>A0A9P6D5L0</accession>
<gene>
    <name evidence="4" type="ORF">BDN71DRAFT_1433596</name>
</gene>
<keyword evidence="1 3" id="KW-0853">WD repeat</keyword>
<reference evidence="4" key="1">
    <citation type="submission" date="2020-11" db="EMBL/GenBank/DDBJ databases">
        <authorList>
            <consortium name="DOE Joint Genome Institute"/>
            <person name="Ahrendt S."/>
            <person name="Riley R."/>
            <person name="Andreopoulos W."/>
            <person name="Labutti K."/>
            <person name="Pangilinan J."/>
            <person name="Ruiz-Duenas F.J."/>
            <person name="Barrasa J.M."/>
            <person name="Sanchez-Garcia M."/>
            <person name="Camarero S."/>
            <person name="Miyauchi S."/>
            <person name="Serrano A."/>
            <person name="Linde D."/>
            <person name="Babiker R."/>
            <person name="Drula E."/>
            <person name="Ayuso-Fernandez I."/>
            <person name="Pacheco R."/>
            <person name="Padilla G."/>
            <person name="Ferreira P."/>
            <person name="Barriuso J."/>
            <person name="Kellner H."/>
            <person name="Castanera R."/>
            <person name="Alfaro M."/>
            <person name="Ramirez L."/>
            <person name="Pisabarro A.G."/>
            <person name="Kuo A."/>
            <person name="Tritt A."/>
            <person name="Lipzen A."/>
            <person name="He G."/>
            <person name="Yan M."/>
            <person name="Ng V."/>
            <person name="Cullen D."/>
            <person name="Martin F."/>
            <person name="Rosso M.-N."/>
            <person name="Henrissat B."/>
            <person name="Hibbett D."/>
            <person name="Martinez A.T."/>
            <person name="Grigoriev I.V."/>
        </authorList>
    </citation>
    <scope>NUCLEOTIDE SEQUENCE</scope>
    <source>
        <strain evidence="4">ATCC 90797</strain>
    </source>
</reference>
<dbReference type="InterPro" id="IPR001680">
    <property type="entry name" value="WD40_rpt"/>
</dbReference>
<dbReference type="InterPro" id="IPR015943">
    <property type="entry name" value="WD40/YVTN_repeat-like_dom_sf"/>
</dbReference>
<dbReference type="PROSITE" id="PS50082">
    <property type="entry name" value="WD_REPEATS_2"/>
    <property type="match status" value="1"/>
</dbReference>
<feature type="repeat" description="WD" evidence="3">
    <location>
        <begin position="17"/>
        <end position="51"/>
    </location>
</feature>
<keyword evidence="2" id="KW-0677">Repeat</keyword>
<sequence length="206" mass="22692">MPFKPVTELEMPKGVSLRSLTFGDDGRILVTGNNDHNVRVWDVAKRHYRQTICDPERSWGQVTTLVWADQPRRDMVDGSAVLCVGSGRGFIGMVPFSKTYEGIVTGIVNTAAFPLDHPIESVAYDSVLGRIVAASHFGQIKVYRVLASRLAFWGPQNDKIIATLLQLGDITCYSSATGAIEWRKRLSGAITVTRLVKVVGQQSDDQ</sequence>
<evidence type="ECO:0000256" key="1">
    <source>
        <dbReference type="ARBA" id="ARBA00022574"/>
    </source>
</evidence>
<evidence type="ECO:0000256" key="3">
    <source>
        <dbReference type="PROSITE-ProRule" id="PRU00221"/>
    </source>
</evidence>
<evidence type="ECO:0000313" key="4">
    <source>
        <dbReference type="EMBL" id="KAF9491992.1"/>
    </source>
</evidence>
<dbReference type="AlphaFoldDB" id="A0A9P6D5L0"/>
<dbReference type="Proteomes" id="UP000807025">
    <property type="component" value="Unassembled WGS sequence"/>
</dbReference>